<accession>A0A8D7FSC4</accession>
<dbReference type="AlphaFoldDB" id="A0A8D7FSC4"/>
<name>A0A8D7FSC4_MUSAM</name>
<evidence type="ECO:0000313" key="1">
    <source>
        <dbReference type="EMBL" id="CAG1864553.1"/>
    </source>
</evidence>
<organism evidence="1">
    <name type="scientific">Musa acuminata subsp. malaccensis</name>
    <name type="common">Wild banana</name>
    <name type="synonym">Musa malaccensis</name>
    <dbReference type="NCBI Taxonomy" id="214687"/>
    <lineage>
        <taxon>Eukaryota</taxon>
        <taxon>Viridiplantae</taxon>
        <taxon>Streptophyta</taxon>
        <taxon>Embryophyta</taxon>
        <taxon>Tracheophyta</taxon>
        <taxon>Spermatophyta</taxon>
        <taxon>Magnoliopsida</taxon>
        <taxon>Liliopsida</taxon>
        <taxon>Zingiberales</taxon>
        <taxon>Musaceae</taxon>
        <taxon>Musa</taxon>
    </lineage>
</organism>
<proteinExistence type="predicted"/>
<reference evidence="1" key="1">
    <citation type="submission" date="2021-03" db="EMBL/GenBank/DDBJ databases">
        <authorList>
            <consortium name="Genoscope - CEA"/>
            <person name="William W."/>
        </authorList>
    </citation>
    <scope>NUCLEOTIDE SEQUENCE</scope>
    <source>
        <strain evidence="1">Doubled-haploid Pahang</strain>
    </source>
</reference>
<feature type="non-terminal residue" evidence="1">
    <location>
        <position position="1"/>
    </location>
</feature>
<gene>
    <name evidence="1" type="ORF">GSMUA_10750.1</name>
</gene>
<protein>
    <submittedName>
        <fullName evidence="1">(wild Malaysian banana) hypothetical protein</fullName>
    </submittedName>
</protein>
<sequence>FDHLSIVNTRYKDRYYKQYYTFDYTFDHEISIAC</sequence>
<dbReference type="EMBL" id="HG996475">
    <property type="protein sequence ID" value="CAG1864553.1"/>
    <property type="molecule type" value="Genomic_DNA"/>
</dbReference>